<feature type="transmembrane region" description="Helical" evidence="5">
    <location>
        <begin position="279"/>
        <end position="299"/>
    </location>
</feature>
<evidence type="ECO:0000256" key="3">
    <source>
        <dbReference type="ARBA" id="ARBA00022989"/>
    </source>
</evidence>
<reference evidence="9" key="1">
    <citation type="journal article" date="2017" name="Cell">
        <title>Insights into land plant evolution garnered from the Marchantia polymorpha genome.</title>
        <authorList>
            <person name="Bowman J.L."/>
            <person name="Kohchi T."/>
            <person name="Yamato K.T."/>
            <person name="Jenkins J."/>
            <person name="Shu S."/>
            <person name="Ishizaki K."/>
            <person name="Yamaoka S."/>
            <person name="Nishihama R."/>
            <person name="Nakamura Y."/>
            <person name="Berger F."/>
            <person name="Adam C."/>
            <person name="Aki S.S."/>
            <person name="Althoff F."/>
            <person name="Araki T."/>
            <person name="Arteaga-Vazquez M.A."/>
            <person name="Balasubrmanian S."/>
            <person name="Barry K."/>
            <person name="Bauer D."/>
            <person name="Boehm C.R."/>
            <person name="Briginshaw L."/>
            <person name="Caballero-Perez J."/>
            <person name="Catarino B."/>
            <person name="Chen F."/>
            <person name="Chiyoda S."/>
            <person name="Chovatia M."/>
            <person name="Davies K.M."/>
            <person name="Delmans M."/>
            <person name="Demura T."/>
            <person name="Dierschke T."/>
            <person name="Dolan L."/>
            <person name="Dorantes-Acosta A.E."/>
            <person name="Eklund D.M."/>
            <person name="Florent S.N."/>
            <person name="Flores-Sandoval E."/>
            <person name="Fujiyama A."/>
            <person name="Fukuzawa H."/>
            <person name="Galik B."/>
            <person name="Grimanelli D."/>
            <person name="Grimwood J."/>
            <person name="Grossniklaus U."/>
            <person name="Hamada T."/>
            <person name="Haseloff J."/>
            <person name="Hetherington A.J."/>
            <person name="Higo A."/>
            <person name="Hirakawa Y."/>
            <person name="Hundley H.N."/>
            <person name="Ikeda Y."/>
            <person name="Inoue K."/>
            <person name="Inoue S.I."/>
            <person name="Ishida S."/>
            <person name="Jia Q."/>
            <person name="Kakita M."/>
            <person name="Kanazawa T."/>
            <person name="Kawai Y."/>
            <person name="Kawashima T."/>
            <person name="Kennedy M."/>
            <person name="Kinose K."/>
            <person name="Kinoshita T."/>
            <person name="Kohara Y."/>
            <person name="Koide E."/>
            <person name="Komatsu K."/>
            <person name="Kopischke S."/>
            <person name="Kubo M."/>
            <person name="Kyozuka J."/>
            <person name="Lagercrantz U."/>
            <person name="Lin S.S."/>
            <person name="Lindquist E."/>
            <person name="Lipzen A.M."/>
            <person name="Lu C.W."/>
            <person name="De Luna E."/>
            <person name="Martienssen R.A."/>
            <person name="Minamino N."/>
            <person name="Mizutani M."/>
            <person name="Mizutani M."/>
            <person name="Mochizuki N."/>
            <person name="Monte I."/>
            <person name="Mosher R."/>
            <person name="Nagasaki H."/>
            <person name="Nakagami H."/>
            <person name="Naramoto S."/>
            <person name="Nishitani K."/>
            <person name="Ohtani M."/>
            <person name="Okamoto T."/>
            <person name="Okumura M."/>
            <person name="Phillips J."/>
            <person name="Pollak B."/>
            <person name="Reinders A."/>
            <person name="Rovekamp M."/>
            <person name="Sano R."/>
            <person name="Sawa S."/>
            <person name="Schmid M.W."/>
            <person name="Shirakawa M."/>
            <person name="Solano R."/>
            <person name="Spunde A."/>
            <person name="Suetsugu N."/>
            <person name="Sugano S."/>
            <person name="Sugiyama A."/>
            <person name="Sun R."/>
            <person name="Suzuki Y."/>
            <person name="Takenaka M."/>
            <person name="Takezawa D."/>
            <person name="Tomogane H."/>
            <person name="Tsuzuki M."/>
            <person name="Ueda T."/>
            <person name="Umeda M."/>
            <person name="Ward J.M."/>
            <person name="Watanabe Y."/>
            <person name="Yazaki K."/>
            <person name="Yokoyama R."/>
            <person name="Yoshitake Y."/>
            <person name="Yotsui I."/>
            <person name="Zachgo S."/>
            <person name="Schmutz J."/>
        </authorList>
    </citation>
    <scope>NUCLEOTIDE SEQUENCE [LARGE SCALE GENOMIC DNA]</scope>
    <source>
        <strain evidence="9">Tak-1</strain>
    </source>
</reference>
<reference evidence="8" key="2">
    <citation type="submission" date="2017-12" db="EMBL/GenBank/DDBJ databases">
        <title>WGS assembly of Marchantia polymorpha.</title>
        <authorList>
            <person name="Bowman J.L."/>
            <person name="Kohchi T."/>
            <person name="Yamato K.T."/>
            <person name="Jenkins J."/>
            <person name="Shu S."/>
            <person name="Ishizaki K."/>
            <person name="Yamaoka S."/>
            <person name="Nishihama R."/>
            <person name="Nakamura Y."/>
            <person name="Berger F."/>
            <person name="Adam C."/>
            <person name="Aki S.S."/>
            <person name="Althoff F."/>
            <person name="Araki T."/>
            <person name="Arteaga-Vazquez M.A."/>
            <person name="Balasubrmanian S."/>
            <person name="Bauer D."/>
            <person name="Boehm C.R."/>
            <person name="Briginshaw L."/>
            <person name="Caballero-Perez J."/>
            <person name="Catarino B."/>
            <person name="Chen F."/>
            <person name="Chiyoda S."/>
            <person name="Chovatia M."/>
            <person name="Davies K.M."/>
            <person name="Delmans M."/>
            <person name="Demura T."/>
            <person name="Dierschke T."/>
            <person name="Dolan L."/>
            <person name="Dorantes-Acosta A.E."/>
            <person name="Eklund D.M."/>
            <person name="Florent S.N."/>
            <person name="Flores-Sandoval E."/>
            <person name="Fujiyama A."/>
            <person name="Fukuzawa H."/>
            <person name="Galik B."/>
            <person name="Grimanelli D."/>
            <person name="Grimwood J."/>
            <person name="Grossniklaus U."/>
            <person name="Hamada T."/>
            <person name="Haseloff J."/>
            <person name="Hetherington A.J."/>
            <person name="Higo A."/>
            <person name="Hirakawa Y."/>
            <person name="Hundley H.N."/>
            <person name="Ikeda Y."/>
            <person name="Inoue K."/>
            <person name="Inoue S."/>
            <person name="Ishida S."/>
            <person name="Jia Q."/>
            <person name="Kakita M."/>
            <person name="Kanazawa T."/>
            <person name="Kawai Y."/>
            <person name="Kawashima T."/>
            <person name="Kennedy M."/>
            <person name="Kinose K."/>
            <person name="Kinoshita T."/>
            <person name="Kohara Y."/>
            <person name="Koide E."/>
            <person name="Komatsu K."/>
            <person name="Kopischke S."/>
            <person name="Kubo M."/>
            <person name="Kyozuka J."/>
            <person name="Lagercrantz U."/>
            <person name="Lin S.S."/>
            <person name="Lindquist E."/>
            <person name="Lipzen A.M."/>
            <person name="Lu C."/>
            <person name="Luna E.D."/>
            <person name="Martienssen R.A."/>
            <person name="Minamino N."/>
            <person name="Mizutani M."/>
            <person name="Mizutani M."/>
            <person name="Mochizuki N."/>
            <person name="Monte I."/>
            <person name="Mosher R."/>
            <person name="Nagasaki H."/>
            <person name="Nakagami H."/>
            <person name="Naramoto S."/>
            <person name="Nishitani K."/>
            <person name="Ohtani M."/>
            <person name="Okamoto T."/>
            <person name="Okumura M."/>
            <person name="Phillips J."/>
            <person name="Pollak B."/>
            <person name="Reinders A."/>
            <person name="Roevekamp M."/>
            <person name="Sano R."/>
            <person name="Sawa S."/>
            <person name="Schmid M.W."/>
            <person name="Shirakawa M."/>
            <person name="Solano R."/>
            <person name="Spunde A."/>
            <person name="Suetsugu N."/>
            <person name="Sugano S."/>
            <person name="Sugiyama A."/>
            <person name="Sun R."/>
            <person name="Suzuki Y."/>
            <person name="Takenaka M."/>
            <person name="Takezawa D."/>
            <person name="Tomogane H."/>
            <person name="Tsuzuki M."/>
            <person name="Ueda T."/>
            <person name="Umeda M."/>
            <person name="Ward J.M."/>
            <person name="Watanabe Y."/>
            <person name="Yazaki K."/>
            <person name="Yokoyama R."/>
            <person name="Yoshitake Y."/>
            <person name="Yotsui I."/>
            <person name="Zachgo S."/>
            <person name="Schmutz J."/>
        </authorList>
    </citation>
    <scope>NUCLEOTIDE SEQUENCE [LARGE SCALE GENOMIC DNA]</scope>
    <source>
        <strain evidence="8">Tak-1</strain>
    </source>
</reference>
<protein>
    <recommendedName>
        <fullName evidence="7">V-type proton ATPase subunit S1/VOA1 transmembrane domain-containing protein</fullName>
    </recommendedName>
</protein>
<sequence>MAMAQLRSMLLLCASLASLLIGSSASLSLVPAFVWSNTRNVDDRSITYQTFSSESVVEQIMSEFSSPLLQEQAPPVDFVLAFIGNKLRSVEVSRAVSSPSDLVPVIQGAVANSKSSFAIPYVTPLKRENTFAKLLDLASADLMSADKESNLGDVVVAGSCASETTGAKKYESLEELEAYLTSKKEQGSAGKADLIIVCSQVQSSFESKQPLSEGEVMGAILKTLEDAKAKYVASYVTDLVEENVLALSKRRQLGTKLRVSNETFCDGLCQTKATMLEGLFVAITLLIILISGICCMAGITTPNRFETAKDS</sequence>
<dbReference type="PANTHER" id="PTHR35285:SF1">
    <property type="entry name" value="2-C-METHYL-D-ERYTHRITOL 4-PHOSPHATE CYTIDYLYLTRANSFERASE"/>
    <property type="match status" value="1"/>
</dbReference>
<dbReference type="EMBL" id="KZ772673">
    <property type="protein sequence ID" value="PTQ50477.1"/>
    <property type="molecule type" value="Genomic_DNA"/>
</dbReference>
<dbReference type="PANTHER" id="PTHR35285">
    <property type="entry name" value="2-C-METHYL-D-ERYTHRITOL 4-PHOSPHATE CYTIDYLYLTRANSFERASE"/>
    <property type="match status" value="1"/>
</dbReference>
<dbReference type="AlphaFoldDB" id="A0A2R6XWJ8"/>
<evidence type="ECO:0000313" key="8">
    <source>
        <dbReference type="EMBL" id="PTQ50478.1"/>
    </source>
</evidence>
<dbReference type="OrthoDB" id="2018140at2759"/>
<evidence type="ECO:0000256" key="5">
    <source>
        <dbReference type="SAM" id="Phobius"/>
    </source>
</evidence>
<dbReference type="EMBL" id="KZ772673">
    <property type="protein sequence ID" value="PTQ50478.1"/>
    <property type="molecule type" value="Genomic_DNA"/>
</dbReference>
<feature type="domain" description="V-type proton ATPase subunit S1/VOA1 transmembrane" evidence="7">
    <location>
        <begin position="276"/>
        <end position="306"/>
    </location>
</feature>
<evidence type="ECO:0000256" key="4">
    <source>
        <dbReference type="ARBA" id="ARBA00023136"/>
    </source>
</evidence>
<dbReference type="Gramene" id="Mp1g20990.2">
    <property type="protein sequence ID" value="Mp1g20990.2.cds"/>
    <property type="gene ID" value="Mp1g20990"/>
</dbReference>
<evidence type="ECO:0000313" key="9">
    <source>
        <dbReference type="Proteomes" id="UP000244005"/>
    </source>
</evidence>
<dbReference type="InterPro" id="IPR046756">
    <property type="entry name" value="VAS1/VOA1_TM"/>
</dbReference>
<evidence type="ECO:0000256" key="2">
    <source>
        <dbReference type="ARBA" id="ARBA00022692"/>
    </source>
</evidence>
<dbReference type="Gramene" id="Mp1g20990.1">
    <property type="protein sequence ID" value="Mp1g20990.1.cds"/>
    <property type="gene ID" value="Mp1g20990"/>
</dbReference>
<evidence type="ECO:0000256" key="6">
    <source>
        <dbReference type="SAM" id="SignalP"/>
    </source>
</evidence>
<dbReference type="OMA" id="FSMAYPY"/>
<evidence type="ECO:0000259" key="7">
    <source>
        <dbReference type="Pfam" id="PF20520"/>
    </source>
</evidence>
<dbReference type="Pfam" id="PF20520">
    <property type="entry name" value="Ac45-VOA1_TM"/>
    <property type="match status" value="1"/>
</dbReference>
<organism evidence="8 9">
    <name type="scientific">Marchantia polymorpha</name>
    <name type="common">Common liverwort</name>
    <name type="synonym">Marchantia aquatica</name>
    <dbReference type="NCBI Taxonomy" id="3197"/>
    <lineage>
        <taxon>Eukaryota</taxon>
        <taxon>Viridiplantae</taxon>
        <taxon>Streptophyta</taxon>
        <taxon>Embryophyta</taxon>
        <taxon>Marchantiophyta</taxon>
        <taxon>Marchantiopsida</taxon>
        <taxon>Marchantiidae</taxon>
        <taxon>Marchantiales</taxon>
        <taxon>Marchantiaceae</taxon>
        <taxon>Marchantia</taxon>
    </lineage>
</organism>
<name>A0A2R6XWJ8_MARPO</name>
<gene>
    <name evidence="8" type="ORF">MARPO_0001s0434</name>
</gene>
<keyword evidence="3 5" id="KW-1133">Transmembrane helix</keyword>
<dbReference type="GO" id="GO:0016020">
    <property type="term" value="C:membrane"/>
    <property type="evidence" value="ECO:0007669"/>
    <property type="project" value="UniProtKB-SubCell"/>
</dbReference>
<dbReference type="Proteomes" id="UP000244005">
    <property type="component" value="Unassembled WGS sequence"/>
</dbReference>
<keyword evidence="2 5" id="KW-0812">Transmembrane</keyword>
<keyword evidence="4 5" id="KW-0472">Membrane</keyword>
<proteinExistence type="predicted"/>
<accession>A0A2R6XWJ8</accession>
<keyword evidence="6" id="KW-0732">Signal</keyword>
<feature type="chain" id="PRO_5044069795" description="V-type proton ATPase subunit S1/VOA1 transmembrane domain-containing protein" evidence="6">
    <location>
        <begin position="26"/>
        <end position="311"/>
    </location>
</feature>
<keyword evidence="9" id="KW-1185">Reference proteome</keyword>
<comment type="subcellular location">
    <subcellularLocation>
        <location evidence="1">Membrane</location>
        <topology evidence="1">Single-pass membrane protein</topology>
    </subcellularLocation>
</comment>
<evidence type="ECO:0000256" key="1">
    <source>
        <dbReference type="ARBA" id="ARBA00004167"/>
    </source>
</evidence>
<feature type="signal peptide" evidence="6">
    <location>
        <begin position="1"/>
        <end position="25"/>
    </location>
</feature>